<protein>
    <recommendedName>
        <fullName evidence="1">N-acetyltransferase domain-containing protein</fullName>
    </recommendedName>
</protein>
<dbReference type="GO" id="GO:0016747">
    <property type="term" value="F:acyltransferase activity, transferring groups other than amino-acyl groups"/>
    <property type="evidence" value="ECO:0007669"/>
    <property type="project" value="InterPro"/>
</dbReference>
<dbReference type="InterPro" id="IPR000182">
    <property type="entry name" value="GNAT_dom"/>
</dbReference>
<dbReference type="Gene3D" id="3.40.630.30">
    <property type="match status" value="1"/>
</dbReference>
<dbReference type="InterPro" id="IPR016181">
    <property type="entry name" value="Acyl_CoA_acyltransferase"/>
</dbReference>
<dbReference type="STRING" id="1314782.A0A165TAX4"/>
<dbReference type="SUPFAM" id="SSF55729">
    <property type="entry name" value="Acyl-CoA N-acyltransferases (Nat)"/>
    <property type="match status" value="1"/>
</dbReference>
<evidence type="ECO:0000313" key="2">
    <source>
        <dbReference type="EMBL" id="KZT26402.1"/>
    </source>
</evidence>
<feature type="domain" description="N-acetyltransferase" evidence="1">
    <location>
        <begin position="34"/>
        <end position="195"/>
    </location>
</feature>
<evidence type="ECO:0000313" key="3">
    <source>
        <dbReference type="Proteomes" id="UP000076761"/>
    </source>
</evidence>
<dbReference type="Pfam" id="PF00583">
    <property type="entry name" value="Acetyltransf_1"/>
    <property type="match status" value="1"/>
</dbReference>
<keyword evidence="3" id="KW-1185">Reference proteome</keyword>
<dbReference type="EMBL" id="KV425567">
    <property type="protein sequence ID" value="KZT26402.1"/>
    <property type="molecule type" value="Genomic_DNA"/>
</dbReference>
<dbReference type="CDD" id="cd04301">
    <property type="entry name" value="NAT_SF"/>
    <property type="match status" value="1"/>
</dbReference>
<reference evidence="2 3" key="1">
    <citation type="journal article" date="2016" name="Mol. Biol. Evol.">
        <title>Comparative Genomics of Early-Diverging Mushroom-Forming Fungi Provides Insights into the Origins of Lignocellulose Decay Capabilities.</title>
        <authorList>
            <person name="Nagy L.G."/>
            <person name="Riley R."/>
            <person name="Tritt A."/>
            <person name="Adam C."/>
            <person name="Daum C."/>
            <person name="Floudas D."/>
            <person name="Sun H."/>
            <person name="Yadav J.S."/>
            <person name="Pangilinan J."/>
            <person name="Larsson K.H."/>
            <person name="Matsuura K."/>
            <person name="Barry K."/>
            <person name="Labutti K."/>
            <person name="Kuo R."/>
            <person name="Ohm R.A."/>
            <person name="Bhattacharya S.S."/>
            <person name="Shirouzu T."/>
            <person name="Yoshinaga Y."/>
            <person name="Martin F.M."/>
            <person name="Grigoriev I.V."/>
            <person name="Hibbett D.S."/>
        </authorList>
    </citation>
    <scope>NUCLEOTIDE SEQUENCE [LARGE SCALE GENOMIC DNA]</scope>
    <source>
        <strain evidence="2 3">HHB14362 ss-1</strain>
    </source>
</reference>
<name>A0A165TAX4_9AGAM</name>
<dbReference type="PROSITE" id="PS51186">
    <property type="entry name" value="GNAT"/>
    <property type="match status" value="1"/>
</dbReference>
<proteinExistence type="predicted"/>
<gene>
    <name evidence="2" type="ORF">NEOLEDRAFT_1063527</name>
</gene>
<sequence length="195" mass="22142">DAVARAMIGGRERLRAIMHRAIVRATVVGGQLWIALDELDRVVGTASWYPPGSDFLGDDAQFNEGFAQFFGELQKTDADLYQWWFTVLLPKYKDISKTYFSTPDDPDGQNFQKDNWSLVSFSVTPELQRRGIGSMLLKVGEEKVRTHTMWLISLQDQKMQVAMYERLGYRLVGISHVDGASGQPGYDQHILVKRP</sequence>
<dbReference type="AlphaFoldDB" id="A0A165TAX4"/>
<dbReference type="InParanoid" id="A0A165TAX4"/>
<dbReference type="OrthoDB" id="61113at2759"/>
<evidence type="ECO:0000259" key="1">
    <source>
        <dbReference type="PROSITE" id="PS51186"/>
    </source>
</evidence>
<dbReference type="Proteomes" id="UP000076761">
    <property type="component" value="Unassembled WGS sequence"/>
</dbReference>
<feature type="non-terminal residue" evidence="2">
    <location>
        <position position="1"/>
    </location>
</feature>
<accession>A0A165TAX4</accession>
<organism evidence="2 3">
    <name type="scientific">Neolentinus lepideus HHB14362 ss-1</name>
    <dbReference type="NCBI Taxonomy" id="1314782"/>
    <lineage>
        <taxon>Eukaryota</taxon>
        <taxon>Fungi</taxon>
        <taxon>Dikarya</taxon>
        <taxon>Basidiomycota</taxon>
        <taxon>Agaricomycotina</taxon>
        <taxon>Agaricomycetes</taxon>
        <taxon>Gloeophyllales</taxon>
        <taxon>Gloeophyllaceae</taxon>
        <taxon>Neolentinus</taxon>
    </lineage>
</organism>